<comment type="similarity">
    <text evidence="2 8 11">Belongs to the pyrroline-5-carboxylate reductase family.</text>
</comment>
<dbReference type="InterPro" id="IPR000304">
    <property type="entry name" value="Pyrroline-COOH_reductase"/>
</dbReference>
<comment type="subcellular location">
    <subcellularLocation>
        <location evidence="1 8">Cytoplasm</location>
    </subcellularLocation>
</comment>
<feature type="binding site" evidence="10">
    <location>
        <position position="61"/>
    </location>
    <ligand>
        <name>NADPH</name>
        <dbReference type="ChEBI" id="CHEBI:57783"/>
    </ligand>
</feature>
<protein>
    <recommendedName>
        <fullName evidence="8 9">Pyrroline-5-carboxylate reductase</fullName>
        <shortName evidence="8">P5C reductase</shortName>
        <shortName evidence="8">P5CR</shortName>
        <ecNumber evidence="8 9">1.5.1.2</ecNumber>
    </recommendedName>
    <alternativeName>
        <fullName evidence="8">PCA reductase</fullName>
    </alternativeName>
</protein>
<keyword evidence="3 8" id="KW-0963">Cytoplasm</keyword>
<dbReference type="FunFam" id="3.40.50.720:FF:000190">
    <property type="entry name" value="Pyrroline-5-carboxylate reductase"/>
    <property type="match status" value="1"/>
</dbReference>
<gene>
    <name evidence="8" type="primary">proC</name>
    <name evidence="14" type="ordered locus">Thein_1299</name>
</gene>
<evidence type="ECO:0000313" key="15">
    <source>
        <dbReference type="Proteomes" id="UP000006793"/>
    </source>
</evidence>
<feature type="binding site" evidence="10">
    <location>
        <begin position="11"/>
        <end position="16"/>
    </location>
    <ligand>
        <name>NADP(+)</name>
        <dbReference type="ChEBI" id="CHEBI:58349"/>
    </ligand>
</feature>
<dbReference type="PIRSF" id="PIRSF000193">
    <property type="entry name" value="Pyrrol-5-carb_rd"/>
    <property type="match status" value="1"/>
</dbReference>
<dbReference type="InterPro" id="IPR028939">
    <property type="entry name" value="P5C_Rdtase_cat_N"/>
</dbReference>
<dbReference type="HAMAP" id="MF_01925">
    <property type="entry name" value="P5C_reductase"/>
    <property type="match status" value="1"/>
</dbReference>
<comment type="catalytic activity">
    <reaction evidence="8">
        <text>L-proline + NAD(+) = (S)-1-pyrroline-5-carboxylate + NADH + 2 H(+)</text>
        <dbReference type="Rhea" id="RHEA:14105"/>
        <dbReference type="ChEBI" id="CHEBI:15378"/>
        <dbReference type="ChEBI" id="CHEBI:17388"/>
        <dbReference type="ChEBI" id="CHEBI:57540"/>
        <dbReference type="ChEBI" id="CHEBI:57945"/>
        <dbReference type="ChEBI" id="CHEBI:60039"/>
        <dbReference type="EC" id="1.5.1.2"/>
    </reaction>
</comment>
<dbReference type="EC" id="1.5.1.2" evidence="8 9"/>
<dbReference type="EMBL" id="CP002683">
    <property type="protein sequence ID" value="AEH45166.1"/>
    <property type="molecule type" value="Genomic_DNA"/>
</dbReference>
<dbReference type="PANTHER" id="PTHR11645">
    <property type="entry name" value="PYRROLINE-5-CARBOXYLATE REDUCTASE"/>
    <property type="match status" value="1"/>
</dbReference>
<dbReference type="Proteomes" id="UP000006793">
    <property type="component" value="Chromosome"/>
</dbReference>
<dbReference type="InterPro" id="IPR029036">
    <property type="entry name" value="P5CR_dimer"/>
</dbReference>
<keyword evidence="5 8" id="KW-0641">Proline biosynthesis</keyword>
<dbReference type="OrthoDB" id="9805754at2"/>
<feature type="domain" description="Pyrroline-5-carboxylate reductase catalytic N-terminal" evidence="12">
    <location>
        <begin position="7"/>
        <end position="104"/>
    </location>
</feature>
<evidence type="ECO:0000256" key="4">
    <source>
        <dbReference type="ARBA" id="ARBA00022605"/>
    </source>
</evidence>
<dbReference type="NCBIfam" id="TIGR00112">
    <property type="entry name" value="proC"/>
    <property type="match status" value="1"/>
</dbReference>
<dbReference type="InterPro" id="IPR008927">
    <property type="entry name" value="6-PGluconate_DH-like_C_sf"/>
</dbReference>
<dbReference type="PANTHER" id="PTHR11645:SF0">
    <property type="entry name" value="PYRROLINE-5-CARBOXYLATE REDUCTASE 3"/>
    <property type="match status" value="1"/>
</dbReference>
<keyword evidence="7 8" id="KW-0560">Oxidoreductase</keyword>
<dbReference type="PROSITE" id="PS00521">
    <property type="entry name" value="P5CR"/>
    <property type="match status" value="1"/>
</dbReference>
<sequence length="280" mass="29760">MSLKGLKIGFIGGGQMASAIIKGLIDSKAALPENIIVSEPSPERREYLKNTFPGIKIIFDNCALVKEADLIVLAVKPQIIKEVLKEITLCVDTSRHLIISIAAGIPIALLEAHLPEKIKVVRVMPNTPALVQAGISVYTGGRYTSSEDLALAREFLEAFGKAIELPETYFDAVTGLSGSGPAYVAAFVEALIDGGVKVGLPRPVAEILAQETILGTLKLMQGTGKNPYELKSMVTSPGGTTICGLKALEEGAFKATVMDAVEESANRSKELTLLALKEEN</sequence>
<dbReference type="RefSeq" id="WP_013907908.1">
    <property type="nucleotide sequence ID" value="NC_015681.1"/>
</dbReference>
<evidence type="ECO:0000256" key="6">
    <source>
        <dbReference type="ARBA" id="ARBA00022857"/>
    </source>
</evidence>
<dbReference type="STRING" id="667014.Thein_1299"/>
<proteinExistence type="inferred from homology"/>
<evidence type="ECO:0000256" key="9">
    <source>
        <dbReference type="NCBIfam" id="TIGR00112"/>
    </source>
</evidence>
<keyword evidence="15" id="KW-1185">Reference proteome</keyword>
<evidence type="ECO:0000256" key="11">
    <source>
        <dbReference type="RuleBase" id="RU003903"/>
    </source>
</evidence>
<evidence type="ECO:0000256" key="10">
    <source>
        <dbReference type="PIRSR" id="PIRSR000193-1"/>
    </source>
</evidence>
<dbReference type="eggNOG" id="COG0345">
    <property type="taxonomic scope" value="Bacteria"/>
</dbReference>
<dbReference type="FunCoup" id="F8A938">
    <property type="interactions" value="366"/>
</dbReference>
<name>F8A938_THEID</name>
<evidence type="ECO:0000256" key="5">
    <source>
        <dbReference type="ARBA" id="ARBA00022650"/>
    </source>
</evidence>
<evidence type="ECO:0000256" key="2">
    <source>
        <dbReference type="ARBA" id="ARBA00005525"/>
    </source>
</evidence>
<dbReference type="AlphaFoldDB" id="F8A938"/>
<dbReference type="GO" id="GO:0055129">
    <property type="term" value="P:L-proline biosynthetic process"/>
    <property type="evidence" value="ECO:0007669"/>
    <property type="project" value="UniProtKB-UniRule"/>
</dbReference>
<comment type="catalytic activity">
    <reaction evidence="8 11">
        <text>L-proline + NADP(+) = (S)-1-pyrroline-5-carboxylate + NADPH + 2 H(+)</text>
        <dbReference type="Rhea" id="RHEA:14109"/>
        <dbReference type="ChEBI" id="CHEBI:15378"/>
        <dbReference type="ChEBI" id="CHEBI:17388"/>
        <dbReference type="ChEBI" id="CHEBI:57783"/>
        <dbReference type="ChEBI" id="CHEBI:58349"/>
        <dbReference type="ChEBI" id="CHEBI:60039"/>
        <dbReference type="EC" id="1.5.1.2"/>
    </reaction>
</comment>
<dbReference type="GO" id="GO:0005737">
    <property type="term" value="C:cytoplasm"/>
    <property type="evidence" value="ECO:0007669"/>
    <property type="project" value="UniProtKB-SubCell"/>
</dbReference>
<dbReference type="GO" id="GO:0004735">
    <property type="term" value="F:pyrroline-5-carboxylate reductase activity"/>
    <property type="evidence" value="ECO:0007669"/>
    <property type="project" value="UniProtKB-UniRule"/>
</dbReference>
<feature type="binding site" evidence="10">
    <location>
        <begin position="74"/>
        <end position="77"/>
    </location>
    <ligand>
        <name>NADP(+)</name>
        <dbReference type="ChEBI" id="CHEBI:58349"/>
    </ligand>
</feature>
<keyword evidence="6 8" id="KW-0521">NADP</keyword>
<evidence type="ECO:0000313" key="14">
    <source>
        <dbReference type="EMBL" id="AEH45166.1"/>
    </source>
</evidence>
<dbReference type="PaxDb" id="667014-Thein_1299"/>
<comment type="function">
    <text evidence="8">Catalyzes the reduction of 1-pyrroline-5-carboxylate (PCA) to L-proline.</text>
</comment>
<evidence type="ECO:0000256" key="8">
    <source>
        <dbReference type="HAMAP-Rule" id="MF_01925"/>
    </source>
</evidence>
<dbReference type="InterPro" id="IPR053790">
    <property type="entry name" value="P5CR-like_CS"/>
</dbReference>
<dbReference type="Pfam" id="PF03807">
    <property type="entry name" value="F420_oxidored"/>
    <property type="match status" value="1"/>
</dbReference>
<dbReference type="SUPFAM" id="SSF48179">
    <property type="entry name" value="6-phosphogluconate dehydrogenase C-terminal domain-like"/>
    <property type="match status" value="1"/>
</dbReference>
<feature type="domain" description="Pyrroline-5-carboxylate reductase dimerisation" evidence="13">
    <location>
        <begin position="167"/>
        <end position="271"/>
    </location>
</feature>
<keyword evidence="4 8" id="KW-0028">Amino-acid biosynthesis</keyword>
<reference evidence="14 15" key="2">
    <citation type="journal article" date="2012" name="Stand. Genomic Sci.">
        <title>Complete genome sequence of the thermophilic sulfate-reducing ocean bacterium Thermodesulfatator indicus type strain (CIR29812(T)).</title>
        <authorList>
            <person name="Anderson I."/>
            <person name="Saunders E."/>
            <person name="Lapidus A."/>
            <person name="Nolan M."/>
            <person name="Lucas S."/>
            <person name="Tice H."/>
            <person name="Del Rio T.G."/>
            <person name="Cheng J.F."/>
            <person name="Han C."/>
            <person name="Tapia R."/>
            <person name="Goodwin L.A."/>
            <person name="Pitluck S."/>
            <person name="Liolios K."/>
            <person name="Mavromatis K."/>
            <person name="Pagani I."/>
            <person name="Ivanova N."/>
            <person name="Mikhailova N."/>
            <person name="Pati A."/>
            <person name="Chen A."/>
            <person name="Palaniappan K."/>
            <person name="Land M."/>
            <person name="Hauser L."/>
            <person name="Jeffries C.D."/>
            <person name="Chang Y.J."/>
            <person name="Brambilla E.M."/>
            <person name="Rohde M."/>
            <person name="Spring S."/>
            <person name="Goker M."/>
            <person name="Detter J.C."/>
            <person name="Woyke T."/>
            <person name="Bristow J."/>
            <person name="Eisen J.A."/>
            <person name="Markowitz V."/>
            <person name="Hugenholtz P."/>
            <person name="Kyrpides N.C."/>
            <person name="Klenk H.P."/>
        </authorList>
    </citation>
    <scope>NUCLEOTIDE SEQUENCE [LARGE SCALE GENOMIC DNA]</scope>
    <source>
        <strain evidence="15">DSM 15286 / JCM 11887 / CIR29812</strain>
    </source>
</reference>
<dbReference type="FunFam" id="1.10.3730.10:FF:000001">
    <property type="entry name" value="Pyrroline-5-carboxylate reductase"/>
    <property type="match status" value="1"/>
</dbReference>
<dbReference type="InParanoid" id="F8A938"/>
<dbReference type="Pfam" id="PF14748">
    <property type="entry name" value="P5CR_dimer"/>
    <property type="match status" value="1"/>
</dbReference>
<evidence type="ECO:0000256" key="7">
    <source>
        <dbReference type="ARBA" id="ARBA00023002"/>
    </source>
</evidence>
<comment type="pathway">
    <text evidence="8 11">Amino-acid biosynthesis; L-proline biosynthesis; L-proline from L-glutamate 5-semialdehyde: step 1/1.</text>
</comment>
<evidence type="ECO:0000256" key="1">
    <source>
        <dbReference type="ARBA" id="ARBA00004496"/>
    </source>
</evidence>
<accession>F8A938</accession>
<evidence type="ECO:0000259" key="13">
    <source>
        <dbReference type="Pfam" id="PF14748"/>
    </source>
</evidence>
<dbReference type="Gene3D" id="1.10.3730.10">
    <property type="entry name" value="ProC C-terminal domain-like"/>
    <property type="match status" value="1"/>
</dbReference>
<dbReference type="HOGENOM" id="CLU_042344_3_1_0"/>
<dbReference type="InterPro" id="IPR036291">
    <property type="entry name" value="NAD(P)-bd_dom_sf"/>
</dbReference>
<dbReference type="Gene3D" id="3.40.50.720">
    <property type="entry name" value="NAD(P)-binding Rossmann-like Domain"/>
    <property type="match status" value="1"/>
</dbReference>
<dbReference type="SUPFAM" id="SSF51735">
    <property type="entry name" value="NAD(P)-binding Rossmann-fold domains"/>
    <property type="match status" value="1"/>
</dbReference>
<dbReference type="UniPathway" id="UPA00098">
    <property type="reaction ID" value="UER00361"/>
</dbReference>
<organism evidence="14 15">
    <name type="scientific">Thermodesulfatator indicus (strain DSM 15286 / JCM 11887 / CIR29812)</name>
    <dbReference type="NCBI Taxonomy" id="667014"/>
    <lineage>
        <taxon>Bacteria</taxon>
        <taxon>Pseudomonadati</taxon>
        <taxon>Thermodesulfobacteriota</taxon>
        <taxon>Thermodesulfobacteria</taxon>
        <taxon>Thermodesulfobacteriales</taxon>
        <taxon>Thermodesulfatatoraceae</taxon>
        <taxon>Thermodesulfatator</taxon>
    </lineage>
</organism>
<evidence type="ECO:0000256" key="3">
    <source>
        <dbReference type="ARBA" id="ARBA00022490"/>
    </source>
</evidence>
<reference evidence="15" key="1">
    <citation type="submission" date="2011-04" db="EMBL/GenBank/DDBJ databases">
        <title>The complete genome of Thermodesulfatator indicus DSM 15286.</title>
        <authorList>
            <person name="Lucas S."/>
            <person name="Copeland A."/>
            <person name="Lapidus A."/>
            <person name="Bruce D."/>
            <person name="Goodwin L."/>
            <person name="Pitluck S."/>
            <person name="Peters L."/>
            <person name="Kyrpides N."/>
            <person name="Mavromatis K."/>
            <person name="Pagani I."/>
            <person name="Ivanova N."/>
            <person name="Saunders L."/>
            <person name="Detter J.C."/>
            <person name="Tapia R."/>
            <person name="Han C."/>
            <person name="Land M."/>
            <person name="Hauser L."/>
            <person name="Markowitz V."/>
            <person name="Cheng J.-F."/>
            <person name="Hugenholtz P."/>
            <person name="Woyke T."/>
            <person name="Wu D."/>
            <person name="Spring S."/>
            <person name="Schroeder M."/>
            <person name="Brambilla E."/>
            <person name="Klenk H.-P."/>
            <person name="Eisen J.A."/>
        </authorList>
    </citation>
    <scope>NUCLEOTIDE SEQUENCE [LARGE SCALE GENOMIC DNA]</scope>
    <source>
        <strain evidence="15">DSM 15286 / JCM 11887 / CIR29812</strain>
    </source>
</reference>
<evidence type="ECO:0000259" key="12">
    <source>
        <dbReference type="Pfam" id="PF03807"/>
    </source>
</evidence>
<dbReference type="PATRIC" id="fig|667014.3.peg.1337"/>
<dbReference type="KEGG" id="tid:Thein_1299"/>